<organism evidence="2">
    <name type="scientific">Clostridium botulinum</name>
    <dbReference type="NCBI Taxonomy" id="1491"/>
    <lineage>
        <taxon>Bacteria</taxon>
        <taxon>Bacillati</taxon>
        <taxon>Bacillota</taxon>
        <taxon>Clostridia</taxon>
        <taxon>Eubacteriales</taxon>
        <taxon>Clostridiaceae</taxon>
        <taxon>Clostridium</taxon>
    </lineage>
</organism>
<dbReference type="Gene3D" id="3.60.21.10">
    <property type="match status" value="1"/>
</dbReference>
<dbReference type="PANTHER" id="PTHR42850:SF4">
    <property type="entry name" value="ZINC-DEPENDENT ENDOPOLYPHOSPHATASE"/>
    <property type="match status" value="1"/>
</dbReference>
<feature type="domain" description="Serine/threonine specific protein phosphatases" evidence="1">
    <location>
        <begin position="60"/>
        <end position="65"/>
    </location>
</feature>
<dbReference type="PANTHER" id="PTHR42850">
    <property type="entry name" value="METALLOPHOSPHOESTERASE"/>
    <property type="match status" value="1"/>
</dbReference>
<reference evidence="2" key="1">
    <citation type="submission" date="2013-09" db="EMBL/GenBank/DDBJ databases">
        <title>Analysis of type B2 neurotoxin-encoding plasmid in Clostridium botulinum.</title>
        <authorList>
            <person name="Hosomi K."/>
            <person name="Sakaguchi Y."/>
            <person name="Gotoh K."/>
            <person name="Nakamura K."/>
            <person name="Kohda T."/>
            <person name="Mukamoto M."/>
            <person name="Iida T."/>
            <person name="Kozaki S."/>
        </authorList>
    </citation>
    <scope>NUCLEOTIDE SEQUENCE</scope>
    <source>
        <strain evidence="2">111</strain>
        <plasmid evidence="2">pCB111</plasmid>
    </source>
</reference>
<dbReference type="CDD" id="cd00144">
    <property type="entry name" value="MPP_PPP_family"/>
    <property type="match status" value="1"/>
</dbReference>
<keyword evidence="2" id="KW-0614">Plasmid</keyword>
<dbReference type="AlphaFoldDB" id="A0A077K2R2"/>
<dbReference type="SUPFAM" id="SSF56300">
    <property type="entry name" value="Metallo-dependent phosphatases"/>
    <property type="match status" value="1"/>
</dbReference>
<dbReference type="EMBL" id="AB855771">
    <property type="protein sequence ID" value="BAP25777.1"/>
    <property type="molecule type" value="Genomic_DNA"/>
</dbReference>
<accession>A0A077K2R2</accession>
<dbReference type="PROSITE" id="PS00125">
    <property type="entry name" value="SER_THR_PHOSPHATASE"/>
    <property type="match status" value="1"/>
</dbReference>
<dbReference type="RefSeq" id="WP_032072516.1">
    <property type="nucleotide sequence ID" value="NC_025146.1"/>
</dbReference>
<name>A0A077K2R2_CLOBO</name>
<dbReference type="InterPro" id="IPR006186">
    <property type="entry name" value="Ser/Thr-sp_prot-phosphatase"/>
</dbReference>
<dbReference type="GO" id="GO:0110154">
    <property type="term" value="P:RNA decapping"/>
    <property type="evidence" value="ECO:0007669"/>
    <property type="project" value="TreeGrafter"/>
</dbReference>
<dbReference type="InterPro" id="IPR004843">
    <property type="entry name" value="Calcineurin-like_PHP"/>
</dbReference>
<dbReference type="Pfam" id="PF00149">
    <property type="entry name" value="Metallophos"/>
    <property type="match status" value="1"/>
</dbReference>
<dbReference type="InterPro" id="IPR050126">
    <property type="entry name" value="Ap4A_hydrolase"/>
</dbReference>
<dbReference type="GO" id="GO:0008803">
    <property type="term" value="F:bis(5'-nucleosyl)-tetraphosphatase (symmetrical) activity"/>
    <property type="evidence" value="ECO:0007669"/>
    <property type="project" value="TreeGrafter"/>
</dbReference>
<proteinExistence type="predicted"/>
<dbReference type="GO" id="GO:0005737">
    <property type="term" value="C:cytoplasm"/>
    <property type="evidence" value="ECO:0007669"/>
    <property type="project" value="TreeGrafter"/>
</dbReference>
<evidence type="ECO:0000313" key="2">
    <source>
        <dbReference type="EMBL" id="BAP25777.1"/>
    </source>
</evidence>
<protein>
    <submittedName>
        <fullName evidence="2">Putative serine/threonine protein phosphatase</fullName>
    </submittedName>
</protein>
<dbReference type="InterPro" id="IPR029052">
    <property type="entry name" value="Metallo-depent_PP-like"/>
</dbReference>
<geneLocation type="plasmid" evidence="2">
    <name>pCB111</name>
</geneLocation>
<sequence length="222" mass="26263">MSKYVMSDLHGCYNKFIKMLDQIEFKNDDELYILGDILDRGKNPLEILDYIILHKNITLLKGNHEQMYIDFYENNDISLWYYNGGEITHSQIVNKEIGYDKSLYNYFKKLPYIKVIDKFILVHAGLSFSDNCNYLSIDDFIKYQDEDTCLWNRENIGKEQKYRDYTVICGHTPVQSITNNYDDVRILKRYGTIYIDCGCVFEKANGKVACIRLDDMAEFYIK</sequence>
<evidence type="ECO:0000259" key="1">
    <source>
        <dbReference type="PROSITE" id="PS00125"/>
    </source>
</evidence>
<dbReference type="GO" id="GO:0016791">
    <property type="term" value="F:phosphatase activity"/>
    <property type="evidence" value="ECO:0007669"/>
    <property type="project" value="TreeGrafter"/>
</dbReference>